<dbReference type="Pfam" id="PF01909">
    <property type="entry name" value="NTP_transf_2"/>
    <property type="match status" value="1"/>
</dbReference>
<sequence length="98" mass="11220">MTQSQKRIENIKTKILPILKQAGVKRSSLFGSYIRGEETKRSDIDILVELPKGKSLFDFVDLGLQLEKALGQKVDLVEYSTIKPRLKPYILDSQMRIL</sequence>
<feature type="domain" description="Polymerase nucleotidyl transferase" evidence="10">
    <location>
        <begin position="14"/>
        <end position="92"/>
    </location>
</feature>
<evidence type="ECO:0000256" key="9">
    <source>
        <dbReference type="ARBA" id="ARBA00038276"/>
    </source>
</evidence>
<comment type="caution">
    <text evidence="11">The sequence shown here is derived from an EMBL/GenBank/DDBJ whole genome shotgun (WGS) entry which is preliminary data.</text>
</comment>
<evidence type="ECO:0000313" key="11">
    <source>
        <dbReference type="EMBL" id="OGE27667.1"/>
    </source>
</evidence>
<dbReference type="EMBL" id="MFCP01000033">
    <property type="protein sequence ID" value="OGE27667.1"/>
    <property type="molecule type" value="Genomic_DNA"/>
</dbReference>
<evidence type="ECO:0000259" key="10">
    <source>
        <dbReference type="Pfam" id="PF01909"/>
    </source>
</evidence>
<keyword evidence="3" id="KW-0808">Transferase</keyword>
<dbReference type="PANTHER" id="PTHR33571">
    <property type="entry name" value="SSL8005 PROTEIN"/>
    <property type="match status" value="1"/>
</dbReference>
<evidence type="ECO:0000256" key="7">
    <source>
        <dbReference type="ARBA" id="ARBA00022840"/>
    </source>
</evidence>
<dbReference type="GO" id="GO:0005524">
    <property type="term" value="F:ATP binding"/>
    <property type="evidence" value="ECO:0007669"/>
    <property type="project" value="UniProtKB-KW"/>
</dbReference>
<dbReference type="SUPFAM" id="SSF81301">
    <property type="entry name" value="Nucleotidyltransferase"/>
    <property type="match status" value="1"/>
</dbReference>
<evidence type="ECO:0000256" key="6">
    <source>
        <dbReference type="ARBA" id="ARBA00022741"/>
    </source>
</evidence>
<keyword evidence="8" id="KW-0460">Magnesium</keyword>
<evidence type="ECO:0000256" key="1">
    <source>
        <dbReference type="ARBA" id="ARBA00001946"/>
    </source>
</evidence>
<protein>
    <recommendedName>
        <fullName evidence="10">Polymerase nucleotidyl transferase domain-containing protein</fullName>
    </recommendedName>
</protein>
<comment type="cofactor">
    <cofactor evidence="1">
        <name>Mg(2+)</name>
        <dbReference type="ChEBI" id="CHEBI:18420"/>
    </cofactor>
</comment>
<reference evidence="11 12" key="1">
    <citation type="journal article" date="2016" name="Nat. Commun.">
        <title>Thousands of microbial genomes shed light on interconnected biogeochemical processes in an aquifer system.</title>
        <authorList>
            <person name="Anantharaman K."/>
            <person name="Brown C.T."/>
            <person name="Hug L.A."/>
            <person name="Sharon I."/>
            <person name="Castelle C.J."/>
            <person name="Probst A.J."/>
            <person name="Thomas B.C."/>
            <person name="Singh A."/>
            <person name="Wilkins M.J."/>
            <person name="Karaoz U."/>
            <person name="Brodie E.L."/>
            <person name="Williams K.H."/>
            <person name="Hubbard S.S."/>
            <person name="Banfield J.F."/>
        </authorList>
    </citation>
    <scope>NUCLEOTIDE SEQUENCE [LARGE SCALE GENOMIC DNA]</scope>
</reference>
<name>A0A1F5JG79_9BACT</name>
<keyword evidence="5" id="KW-0479">Metal-binding</keyword>
<keyword evidence="2" id="KW-1277">Toxin-antitoxin system</keyword>
<dbReference type="GO" id="GO:0046872">
    <property type="term" value="F:metal ion binding"/>
    <property type="evidence" value="ECO:0007669"/>
    <property type="project" value="UniProtKB-KW"/>
</dbReference>
<gene>
    <name evidence="11" type="ORF">A2867_03880</name>
</gene>
<dbReference type="Gene3D" id="3.30.460.10">
    <property type="entry name" value="Beta Polymerase, domain 2"/>
    <property type="match status" value="1"/>
</dbReference>
<evidence type="ECO:0000313" key="12">
    <source>
        <dbReference type="Proteomes" id="UP000177555"/>
    </source>
</evidence>
<evidence type="ECO:0000256" key="8">
    <source>
        <dbReference type="ARBA" id="ARBA00022842"/>
    </source>
</evidence>
<evidence type="ECO:0000256" key="2">
    <source>
        <dbReference type="ARBA" id="ARBA00022649"/>
    </source>
</evidence>
<accession>A0A1F5JG79</accession>
<dbReference type="CDD" id="cd05403">
    <property type="entry name" value="NT_KNTase_like"/>
    <property type="match status" value="1"/>
</dbReference>
<dbReference type="InterPro" id="IPR043519">
    <property type="entry name" value="NT_sf"/>
</dbReference>
<keyword evidence="4" id="KW-0548">Nucleotidyltransferase</keyword>
<keyword evidence="6" id="KW-0547">Nucleotide-binding</keyword>
<evidence type="ECO:0000256" key="4">
    <source>
        <dbReference type="ARBA" id="ARBA00022695"/>
    </source>
</evidence>
<evidence type="ECO:0000256" key="3">
    <source>
        <dbReference type="ARBA" id="ARBA00022679"/>
    </source>
</evidence>
<evidence type="ECO:0000256" key="5">
    <source>
        <dbReference type="ARBA" id="ARBA00022723"/>
    </source>
</evidence>
<proteinExistence type="inferred from homology"/>
<comment type="similarity">
    <text evidence="9">Belongs to the MntA antitoxin family.</text>
</comment>
<dbReference type="AlphaFoldDB" id="A0A1F5JG79"/>
<dbReference type="Proteomes" id="UP000177555">
    <property type="component" value="Unassembled WGS sequence"/>
</dbReference>
<dbReference type="GO" id="GO:0016779">
    <property type="term" value="F:nucleotidyltransferase activity"/>
    <property type="evidence" value="ECO:0007669"/>
    <property type="project" value="UniProtKB-KW"/>
</dbReference>
<dbReference type="InterPro" id="IPR052038">
    <property type="entry name" value="Type-VII_TA_antitoxin"/>
</dbReference>
<dbReference type="InterPro" id="IPR002934">
    <property type="entry name" value="Polymerase_NTP_transf_dom"/>
</dbReference>
<organism evidence="11 12">
    <name type="scientific">Candidatus Daviesbacteria bacterium RIFCSPHIGHO2_01_FULL_40_11</name>
    <dbReference type="NCBI Taxonomy" id="1797762"/>
    <lineage>
        <taxon>Bacteria</taxon>
        <taxon>Candidatus Daviesiibacteriota</taxon>
    </lineage>
</organism>
<dbReference type="PANTHER" id="PTHR33571:SF14">
    <property type="entry name" value="PROTEIN ADENYLYLTRANSFERASE MJ0435-RELATED"/>
    <property type="match status" value="1"/>
</dbReference>
<keyword evidence="7" id="KW-0067">ATP-binding</keyword>